<protein>
    <recommendedName>
        <fullName evidence="1">Elongation factor 1-gamma</fullName>
    </recommendedName>
    <alternativeName>
        <fullName evidence="4">eEF-1B gamma</fullName>
    </alternativeName>
</protein>
<dbReference type="InterPro" id="IPR001662">
    <property type="entry name" value="EF1B_G_C"/>
</dbReference>
<evidence type="ECO:0000313" key="10">
    <source>
        <dbReference type="EMBL" id="KAF0288552.1"/>
    </source>
</evidence>
<dbReference type="InterPro" id="IPR036282">
    <property type="entry name" value="Glutathione-S-Trfase_C_sf"/>
</dbReference>
<dbReference type="InterPro" id="IPR036249">
    <property type="entry name" value="Thioredoxin-like_sf"/>
</dbReference>
<dbReference type="GO" id="GO:0005737">
    <property type="term" value="C:cytoplasm"/>
    <property type="evidence" value="ECO:0007669"/>
    <property type="project" value="TreeGrafter"/>
</dbReference>
<reference evidence="10 12" key="1">
    <citation type="submission" date="2019-07" db="EMBL/GenBank/DDBJ databases">
        <title>Draft genome assembly of a fouling barnacle, Amphibalanus amphitrite (Darwin, 1854): The first reference genome for Thecostraca.</title>
        <authorList>
            <person name="Kim W."/>
        </authorList>
    </citation>
    <scope>NUCLEOTIDE SEQUENCE [LARGE SCALE GENOMIC DNA]</scope>
    <source>
        <strain evidence="10">SNU_AA5</strain>
        <tissue evidence="10">Soma without cirri and trophi</tissue>
    </source>
</reference>
<proteinExistence type="predicted"/>
<dbReference type="AlphaFoldDB" id="A0A6A4VDU3"/>
<sequence>MVSGKLYTYPNNFRAYKALVAAQYSGAKVEVPKDFVFGETNKSDAFLKKFPLGKVPAFEAADGTCIAESNAIAWFVANEQLRGKTDAERAQVVQWMAFADSELLPAVCAWTFPMQGIIAANKQTTERAKDELRRALAALNSYLLTRTYLAGERVTLADIACCCTLLSAFQLAMDAEFRKPYGNVVRWFNTIVNQPQVKAVIGAVTLCVKTAEPQPVQGGGGDAKKDKKSKKDDKKAKEEKKPSKKEAAPKEEADAADEAVAAEPKSKDPFAGLPKSSWDMEDFKRFYSNNDEDKSIPYFWEKFDKDNYSIWYSEYKYPEELGQIFMSSNLVGGMFQRLEKLRKNAFASVVVFGKNNDSSISGIWVWRGQELAFPLSPDWTIDYESYDWKKLDASSEETKKMVDRYFRWEGEDSKGRKANTGKIFK</sequence>
<dbReference type="Pfam" id="PF00043">
    <property type="entry name" value="GST_C"/>
    <property type="match status" value="1"/>
</dbReference>
<dbReference type="GO" id="GO:0005634">
    <property type="term" value="C:nucleus"/>
    <property type="evidence" value="ECO:0007669"/>
    <property type="project" value="TreeGrafter"/>
</dbReference>
<dbReference type="InterPro" id="IPR004046">
    <property type="entry name" value="GST_C"/>
</dbReference>
<dbReference type="InterPro" id="IPR036433">
    <property type="entry name" value="EF1B_G_C_sf"/>
</dbReference>
<keyword evidence="2 5" id="KW-0251">Elongation factor</keyword>
<dbReference type="FunFam" id="3.40.30.10:FF:000233">
    <property type="entry name" value="Elongation factor 1-gamma"/>
    <property type="match status" value="1"/>
</dbReference>
<evidence type="ECO:0000256" key="1">
    <source>
        <dbReference type="ARBA" id="ARBA00022218"/>
    </source>
</evidence>
<dbReference type="InterPro" id="IPR040079">
    <property type="entry name" value="Glutathione_S-Trfase"/>
</dbReference>
<dbReference type="InterPro" id="IPR004045">
    <property type="entry name" value="Glutathione_S-Trfase_N"/>
</dbReference>
<dbReference type="CDD" id="cd03181">
    <property type="entry name" value="GST_C_EF1Bgamma_like"/>
    <property type="match status" value="1"/>
</dbReference>
<dbReference type="Gene3D" id="1.20.1050.10">
    <property type="match status" value="1"/>
</dbReference>
<accession>A0A6A4VDU3</accession>
<evidence type="ECO:0000256" key="4">
    <source>
        <dbReference type="ARBA" id="ARBA00030426"/>
    </source>
</evidence>
<feature type="domain" description="GST N-terminal" evidence="8">
    <location>
        <begin position="2"/>
        <end position="84"/>
    </location>
</feature>
<evidence type="ECO:0000256" key="2">
    <source>
        <dbReference type="ARBA" id="ARBA00022768"/>
    </source>
</evidence>
<dbReference type="SUPFAM" id="SSF89942">
    <property type="entry name" value="eEF1-gamma domain"/>
    <property type="match status" value="1"/>
</dbReference>
<name>A0A6A4VDU3_AMPAM</name>
<evidence type="ECO:0000256" key="6">
    <source>
        <dbReference type="SAM" id="MobiDB-lite"/>
    </source>
</evidence>
<evidence type="ECO:0000256" key="5">
    <source>
        <dbReference type="PROSITE-ProRule" id="PRU00519"/>
    </source>
</evidence>
<dbReference type="EMBL" id="VIIS01000459">
    <property type="protein sequence ID" value="KAF0308839.1"/>
    <property type="molecule type" value="Genomic_DNA"/>
</dbReference>
<gene>
    <name evidence="10" type="primary">EF1G_0</name>
    <name evidence="11" type="synonym">EF1G_1</name>
    <name evidence="11" type="ORF">FJT64_002114</name>
    <name evidence="10" type="ORF">FJT64_013073</name>
</gene>
<dbReference type="EMBL" id="VIIS01002102">
    <property type="protein sequence ID" value="KAF0288552.1"/>
    <property type="molecule type" value="Genomic_DNA"/>
</dbReference>
<keyword evidence="3 5" id="KW-0648">Protein biosynthesis</keyword>
<dbReference type="FunFam" id="1.20.1050.10:FF:000006">
    <property type="entry name" value="Elongation factor 1 gamma"/>
    <property type="match status" value="1"/>
</dbReference>
<evidence type="ECO:0000259" key="7">
    <source>
        <dbReference type="PROSITE" id="PS50040"/>
    </source>
</evidence>
<dbReference type="SUPFAM" id="SSF52833">
    <property type="entry name" value="Thioredoxin-like"/>
    <property type="match status" value="1"/>
</dbReference>
<feature type="region of interest" description="Disordered" evidence="6">
    <location>
        <begin position="215"/>
        <end position="273"/>
    </location>
</feature>
<dbReference type="Pfam" id="PF02798">
    <property type="entry name" value="GST_N"/>
    <property type="match status" value="1"/>
</dbReference>
<evidence type="ECO:0000313" key="11">
    <source>
        <dbReference type="EMBL" id="KAF0308839.1"/>
    </source>
</evidence>
<dbReference type="Pfam" id="PF00647">
    <property type="entry name" value="EF1G"/>
    <property type="match status" value="1"/>
</dbReference>
<dbReference type="Proteomes" id="UP000440578">
    <property type="component" value="Unassembled WGS sequence"/>
</dbReference>
<dbReference type="Gene3D" id="3.40.30.10">
    <property type="entry name" value="Glutaredoxin"/>
    <property type="match status" value="1"/>
</dbReference>
<evidence type="ECO:0000256" key="3">
    <source>
        <dbReference type="ARBA" id="ARBA00022917"/>
    </source>
</evidence>
<dbReference type="InterPro" id="IPR050802">
    <property type="entry name" value="EF-GSTs"/>
</dbReference>
<dbReference type="PANTHER" id="PTHR43986">
    <property type="entry name" value="ELONGATION FACTOR 1-GAMMA"/>
    <property type="match status" value="1"/>
</dbReference>
<dbReference type="CDD" id="cd03044">
    <property type="entry name" value="GST_N_EF1Bgamma"/>
    <property type="match status" value="1"/>
</dbReference>
<dbReference type="SFLD" id="SFLDS00019">
    <property type="entry name" value="Glutathione_Transferase_(cytos"/>
    <property type="match status" value="1"/>
</dbReference>
<dbReference type="SMART" id="SM01183">
    <property type="entry name" value="EF1G"/>
    <property type="match status" value="1"/>
</dbReference>
<evidence type="ECO:0000313" key="12">
    <source>
        <dbReference type="Proteomes" id="UP000440578"/>
    </source>
</evidence>
<dbReference type="SUPFAM" id="SSF47616">
    <property type="entry name" value="GST C-terminal domain-like"/>
    <property type="match status" value="1"/>
</dbReference>
<feature type="domain" description="GST C-terminal" evidence="9">
    <location>
        <begin position="85"/>
        <end position="217"/>
    </location>
</feature>
<feature type="compositionally biased region" description="Basic and acidic residues" evidence="6">
    <location>
        <begin position="222"/>
        <end position="253"/>
    </location>
</feature>
<dbReference type="FunFam" id="3.30.70.1010:FF:000001">
    <property type="entry name" value="Elongation factor 1-gamma 1"/>
    <property type="match status" value="1"/>
</dbReference>
<evidence type="ECO:0000259" key="8">
    <source>
        <dbReference type="PROSITE" id="PS50404"/>
    </source>
</evidence>
<evidence type="ECO:0000259" key="9">
    <source>
        <dbReference type="PROSITE" id="PS50405"/>
    </source>
</evidence>
<dbReference type="PROSITE" id="PS50040">
    <property type="entry name" value="EF1G_C"/>
    <property type="match status" value="1"/>
</dbReference>
<dbReference type="InterPro" id="IPR010987">
    <property type="entry name" value="Glutathione-S-Trfase_C-like"/>
</dbReference>
<feature type="domain" description="EF-1-gamma C-terminal" evidence="7">
    <location>
        <begin position="266"/>
        <end position="425"/>
    </location>
</feature>
<dbReference type="Gene3D" id="3.30.70.1010">
    <property type="entry name" value="Translation elongation factor EF1B, gamma chain, conserved domain"/>
    <property type="match status" value="1"/>
</dbReference>
<dbReference type="SFLD" id="SFLDG00358">
    <property type="entry name" value="Main_(cytGST)"/>
    <property type="match status" value="1"/>
</dbReference>
<comment type="caution">
    <text evidence="10">The sequence shown here is derived from an EMBL/GenBank/DDBJ whole genome shotgun (WGS) entry which is preliminary data.</text>
</comment>
<dbReference type="PANTHER" id="PTHR43986:SF1">
    <property type="entry name" value="ELONGATION FACTOR 1-GAMMA"/>
    <property type="match status" value="1"/>
</dbReference>
<dbReference type="PROSITE" id="PS50405">
    <property type="entry name" value="GST_CTER"/>
    <property type="match status" value="1"/>
</dbReference>
<keyword evidence="12" id="KW-1185">Reference proteome</keyword>
<dbReference type="PROSITE" id="PS50404">
    <property type="entry name" value="GST_NTER"/>
    <property type="match status" value="1"/>
</dbReference>
<organism evidence="10 12">
    <name type="scientific">Amphibalanus amphitrite</name>
    <name type="common">Striped barnacle</name>
    <name type="synonym">Balanus amphitrite</name>
    <dbReference type="NCBI Taxonomy" id="1232801"/>
    <lineage>
        <taxon>Eukaryota</taxon>
        <taxon>Metazoa</taxon>
        <taxon>Ecdysozoa</taxon>
        <taxon>Arthropoda</taxon>
        <taxon>Crustacea</taxon>
        <taxon>Multicrustacea</taxon>
        <taxon>Cirripedia</taxon>
        <taxon>Thoracica</taxon>
        <taxon>Thoracicalcarea</taxon>
        <taxon>Balanomorpha</taxon>
        <taxon>Balanoidea</taxon>
        <taxon>Balanidae</taxon>
        <taxon>Amphibalaninae</taxon>
        <taxon>Amphibalanus</taxon>
    </lineage>
</organism>
<dbReference type="OrthoDB" id="249703at2759"/>
<dbReference type="GO" id="GO:0003746">
    <property type="term" value="F:translation elongation factor activity"/>
    <property type="evidence" value="ECO:0007669"/>
    <property type="project" value="UniProtKB-UniRule"/>
</dbReference>